<feature type="non-terminal residue" evidence="2">
    <location>
        <position position="1"/>
    </location>
</feature>
<name>A0A1B6H579_9HEMI</name>
<dbReference type="EMBL" id="GECZ01000015">
    <property type="protein sequence ID" value="JAS69754.1"/>
    <property type="molecule type" value="Transcribed_RNA"/>
</dbReference>
<proteinExistence type="predicted"/>
<evidence type="ECO:0000313" key="2">
    <source>
        <dbReference type="EMBL" id="JAS69754.1"/>
    </source>
</evidence>
<organism evidence="2">
    <name type="scientific">Cuerna arida</name>
    <dbReference type="NCBI Taxonomy" id="1464854"/>
    <lineage>
        <taxon>Eukaryota</taxon>
        <taxon>Metazoa</taxon>
        <taxon>Ecdysozoa</taxon>
        <taxon>Arthropoda</taxon>
        <taxon>Hexapoda</taxon>
        <taxon>Insecta</taxon>
        <taxon>Pterygota</taxon>
        <taxon>Neoptera</taxon>
        <taxon>Paraneoptera</taxon>
        <taxon>Hemiptera</taxon>
        <taxon>Auchenorrhyncha</taxon>
        <taxon>Membracoidea</taxon>
        <taxon>Cicadellidae</taxon>
        <taxon>Cicadellinae</taxon>
        <taxon>Proconiini</taxon>
        <taxon>Cuerna</taxon>
    </lineage>
</organism>
<gene>
    <name evidence="2" type="ORF">g.43944</name>
</gene>
<protein>
    <submittedName>
        <fullName evidence="2">Uncharacterized protein</fullName>
    </submittedName>
</protein>
<evidence type="ECO:0000256" key="1">
    <source>
        <dbReference type="SAM" id="Coils"/>
    </source>
</evidence>
<reference evidence="2" key="1">
    <citation type="submission" date="2015-11" db="EMBL/GenBank/DDBJ databases">
        <title>De novo transcriptome assembly of four potential Pierce s Disease insect vectors from Arizona vineyards.</title>
        <authorList>
            <person name="Tassone E.E."/>
        </authorList>
    </citation>
    <scope>NUCLEOTIDE SEQUENCE</scope>
</reference>
<accession>A0A1B6H579</accession>
<dbReference type="Gene3D" id="2.60.120.10">
    <property type="entry name" value="Jelly Rolls"/>
    <property type="match status" value="1"/>
</dbReference>
<keyword evidence="1" id="KW-0175">Coiled coil</keyword>
<feature type="non-terminal residue" evidence="2">
    <location>
        <position position="126"/>
    </location>
</feature>
<feature type="coiled-coil region" evidence="1">
    <location>
        <begin position="2"/>
        <end position="29"/>
    </location>
</feature>
<dbReference type="AlphaFoldDB" id="A0A1B6H579"/>
<dbReference type="InterPro" id="IPR014710">
    <property type="entry name" value="RmlC-like_jellyroll"/>
</dbReference>
<sequence length="126" mass="14820">LRQQIKDVKQTLQFEIEQLKSQLDMYRSVFPLHVRGSQADIKNGRKTTAFLDSSHLRQRAQGISAEPQDLRNCERHLKKFEKTDRSRDLIRNAILDNDFLMHLEMCQIREIVDCMYPVDYDAGVVI</sequence>